<feature type="region of interest" description="Disordered" evidence="7">
    <location>
        <begin position="396"/>
        <end position="471"/>
    </location>
</feature>
<evidence type="ECO:0000256" key="7">
    <source>
        <dbReference type="SAM" id="MobiDB-lite"/>
    </source>
</evidence>
<keyword evidence="12" id="KW-1185">Reference proteome</keyword>
<dbReference type="InterPro" id="IPR011545">
    <property type="entry name" value="DEAD/DEAH_box_helicase_dom"/>
</dbReference>
<reference evidence="11 12" key="1">
    <citation type="submission" date="2020-08" db="EMBL/GenBank/DDBJ databases">
        <title>Genomic Encyclopedia of Type Strains, Phase IV (KMG-IV): sequencing the most valuable type-strain genomes for metagenomic binning, comparative biology and taxonomic classification.</title>
        <authorList>
            <person name="Goeker M."/>
        </authorList>
    </citation>
    <scope>NUCLEOTIDE SEQUENCE [LARGE SCALE GENOMIC DNA]</scope>
    <source>
        <strain evidence="11 12">DSM 103725</strain>
    </source>
</reference>
<dbReference type="CDD" id="cd00268">
    <property type="entry name" value="DEADc"/>
    <property type="match status" value="1"/>
</dbReference>
<keyword evidence="4" id="KW-0067">ATP-binding</keyword>
<evidence type="ECO:0000259" key="10">
    <source>
        <dbReference type="PROSITE" id="PS51195"/>
    </source>
</evidence>
<keyword evidence="2 11" id="KW-0378">Hydrolase</keyword>
<gene>
    <name evidence="11" type="ORF">HNQ40_002230</name>
</gene>
<evidence type="ECO:0000256" key="3">
    <source>
        <dbReference type="ARBA" id="ARBA00022806"/>
    </source>
</evidence>
<evidence type="ECO:0000256" key="6">
    <source>
        <dbReference type="PROSITE-ProRule" id="PRU00552"/>
    </source>
</evidence>
<name>A0A7X0LL20_9BACT</name>
<protein>
    <submittedName>
        <fullName evidence="11">ATP-dependent RNA helicase DeaD</fullName>
        <ecNumber evidence="11">3.6.4.13</ecNumber>
    </submittedName>
</protein>
<evidence type="ECO:0000259" key="8">
    <source>
        <dbReference type="PROSITE" id="PS51192"/>
    </source>
</evidence>
<dbReference type="InterPro" id="IPR014014">
    <property type="entry name" value="RNA_helicase_DEAD_Q_motif"/>
</dbReference>
<keyword evidence="3 11" id="KW-0347">Helicase</keyword>
<dbReference type="EC" id="3.6.4.13" evidence="11"/>
<dbReference type="InterPro" id="IPR050079">
    <property type="entry name" value="DEAD_box_RNA_helicase"/>
</dbReference>
<organism evidence="11 12">
    <name type="scientific">Algisphaera agarilytica</name>
    <dbReference type="NCBI Taxonomy" id="1385975"/>
    <lineage>
        <taxon>Bacteria</taxon>
        <taxon>Pseudomonadati</taxon>
        <taxon>Planctomycetota</taxon>
        <taxon>Phycisphaerae</taxon>
        <taxon>Phycisphaerales</taxon>
        <taxon>Phycisphaeraceae</taxon>
        <taxon>Algisphaera</taxon>
    </lineage>
</organism>
<dbReference type="InterPro" id="IPR044742">
    <property type="entry name" value="DEAD/DEAH_RhlB"/>
</dbReference>
<dbReference type="PROSITE" id="PS51195">
    <property type="entry name" value="Q_MOTIF"/>
    <property type="match status" value="1"/>
</dbReference>
<comment type="similarity">
    <text evidence="5">Belongs to the DEAD box helicase family.</text>
</comment>
<dbReference type="PANTHER" id="PTHR47959">
    <property type="entry name" value="ATP-DEPENDENT RNA HELICASE RHLE-RELATED"/>
    <property type="match status" value="1"/>
</dbReference>
<dbReference type="GO" id="GO:0003676">
    <property type="term" value="F:nucleic acid binding"/>
    <property type="evidence" value="ECO:0007669"/>
    <property type="project" value="InterPro"/>
</dbReference>
<dbReference type="SMART" id="SM00490">
    <property type="entry name" value="HELICc"/>
    <property type="match status" value="1"/>
</dbReference>
<evidence type="ECO:0000256" key="2">
    <source>
        <dbReference type="ARBA" id="ARBA00022801"/>
    </source>
</evidence>
<dbReference type="PROSITE" id="PS51192">
    <property type="entry name" value="HELICASE_ATP_BIND_1"/>
    <property type="match status" value="1"/>
</dbReference>
<dbReference type="Pfam" id="PF00271">
    <property type="entry name" value="Helicase_C"/>
    <property type="match status" value="1"/>
</dbReference>
<evidence type="ECO:0000256" key="1">
    <source>
        <dbReference type="ARBA" id="ARBA00022741"/>
    </source>
</evidence>
<dbReference type="InterPro" id="IPR027417">
    <property type="entry name" value="P-loop_NTPase"/>
</dbReference>
<dbReference type="GO" id="GO:0003724">
    <property type="term" value="F:RNA helicase activity"/>
    <property type="evidence" value="ECO:0007669"/>
    <property type="project" value="UniProtKB-EC"/>
</dbReference>
<feature type="domain" description="Helicase ATP-binding" evidence="8">
    <location>
        <begin position="51"/>
        <end position="229"/>
    </location>
</feature>
<dbReference type="GO" id="GO:0005829">
    <property type="term" value="C:cytosol"/>
    <property type="evidence" value="ECO:0007669"/>
    <property type="project" value="TreeGrafter"/>
</dbReference>
<dbReference type="PANTHER" id="PTHR47959:SF1">
    <property type="entry name" value="ATP-DEPENDENT RNA HELICASE DBPA"/>
    <property type="match status" value="1"/>
</dbReference>
<evidence type="ECO:0000313" key="11">
    <source>
        <dbReference type="EMBL" id="MBB6430424.1"/>
    </source>
</evidence>
<evidence type="ECO:0000256" key="4">
    <source>
        <dbReference type="ARBA" id="ARBA00022840"/>
    </source>
</evidence>
<dbReference type="SUPFAM" id="SSF52540">
    <property type="entry name" value="P-loop containing nucleoside triphosphate hydrolases"/>
    <property type="match status" value="1"/>
</dbReference>
<feature type="compositionally biased region" description="Basic and acidic residues" evidence="7">
    <location>
        <begin position="420"/>
        <end position="429"/>
    </location>
</feature>
<proteinExistence type="inferred from homology"/>
<evidence type="ECO:0000256" key="5">
    <source>
        <dbReference type="ARBA" id="ARBA00038437"/>
    </source>
</evidence>
<dbReference type="PROSITE" id="PS51194">
    <property type="entry name" value="HELICASE_CTER"/>
    <property type="match status" value="1"/>
</dbReference>
<dbReference type="InterPro" id="IPR014001">
    <property type="entry name" value="Helicase_ATP-bd"/>
</dbReference>
<dbReference type="EMBL" id="JACHGY010000001">
    <property type="protein sequence ID" value="MBB6430424.1"/>
    <property type="molecule type" value="Genomic_DNA"/>
</dbReference>
<feature type="domain" description="Helicase C-terminal" evidence="9">
    <location>
        <begin position="257"/>
        <end position="401"/>
    </location>
</feature>
<dbReference type="GO" id="GO:0016787">
    <property type="term" value="F:hydrolase activity"/>
    <property type="evidence" value="ECO:0007669"/>
    <property type="project" value="UniProtKB-KW"/>
</dbReference>
<feature type="domain" description="DEAD-box RNA helicase Q" evidence="10">
    <location>
        <begin position="20"/>
        <end position="48"/>
    </location>
</feature>
<dbReference type="SMART" id="SM00487">
    <property type="entry name" value="DEXDc"/>
    <property type="match status" value="1"/>
</dbReference>
<dbReference type="CDD" id="cd18787">
    <property type="entry name" value="SF2_C_DEAD"/>
    <property type="match status" value="1"/>
</dbReference>
<dbReference type="AlphaFoldDB" id="A0A7X0LL20"/>
<sequence length="471" mass="52054">MSEAAELEKHSKNELFDKSTTFADLGLSEDVVTGLTASGFEHPTGIQAALIPPVMAGKDVIGQAKTGTGKTAAFGLPVLSMCDPNIRAQGLVLAPTRELAAQVAGELDSLGRATNIRTSVIIGGESMRDQKKSMEKGGHLIVGTPGRVMDLHARGQLSFNHIRYMILDEVDRMLDIGFLEDIRKILKNIPAAIDKPVTEGGRQTIFVSATMDVQIERLARSFMKKDAEKITTVSGSLTVAMVDQKYLPVEPWDKRALLLKLLVKEKPETTVVFCKTKATCRKVAEYLKKKELNVRELHGDLHQSKRNKVMEAFRKEKVDVLIASDLAARGLDVDHITHVINYDLPEDPEIYIHRIGRTARAGRRGHAWTFVTPEQGQMLTDVEKMAGAEITKMEFPDFKPGPVPKDVQEERRTGVKRRDKPRDVGDREVAGGFDAAAGYTEDELKAMFPDGKIPKNLPPKGLGSKFKRRGR</sequence>
<dbReference type="InterPro" id="IPR001650">
    <property type="entry name" value="Helicase_C-like"/>
</dbReference>
<dbReference type="Gene3D" id="3.40.50.300">
    <property type="entry name" value="P-loop containing nucleotide triphosphate hydrolases"/>
    <property type="match status" value="2"/>
</dbReference>
<feature type="short sequence motif" description="Q motif" evidence="6">
    <location>
        <begin position="20"/>
        <end position="48"/>
    </location>
</feature>
<evidence type="ECO:0000259" key="9">
    <source>
        <dbReference type="PROSITE" id="PS51194"/>
    </source>
</evidence>
<dbReference type="RefSeq" id="WP_184677942.1">
    <property type="nucleotide sequence ID" value="NZ_JACHGY010000001.1"/>
</dbReference>
<keyword evidence="1" id="KW-0547">Nucleotide-binding</keyword>
<accession>A0A7X0LL20</accession>
<comment type="caution">
    <text evidence="11">The sequence shown here is derived from an EMBL/GenBank/DDBJ whole genome shotgun (WGS) entry which is preliminary data.</text>
</comment>
<dbReference type="GO" id="GO:0005524">
    <property type="term" value="F:ATP binding"/>
    <property type="evidence" value="ECO:0007669"/>
    <property type="project" value="UniProtKB-KW"/>
</dbReference>
<dbReference type="Pfam" id="PF00270">
    <property type="entry name" value="DEAD"/>
    <property type="match status" value="1"/>
</dbReference>
<dbReference type="Proteomes" id="UP000541810">
    <property type="component" value="Unassembled WGS sequence"/>
</dbReference>
<evidence type="ECO:0000313" key="12">
    <source>
        <dbReference type="Proteomes" id="UP000541810"/>
    </source>
</evidence>